<dbReference type="PANTHER" id="PTHR48081:SF8">
    <property type="entry name" value="ALPHA_BETA HYDROLASE FOLD-3 DOMAIN-CONTAINING PROTEIN-RELATED"/>
    <property type="match status" value="1"/>
</dbReference>
<dbReference type="PaxDb" id="273116-14324953"/>
<evidence type="ECO:0000313" key="4">
    <source>
        <dbReference type="EMBL" id="BAB59879.1"/>
    </source>
</evidence>
<dbReference type="EMBL" id="BA000011">
    <property type="protein sequence ID" value="BAB59879.1"/>
    <property type="molecule type" value="Genomic_DNA"/>
</dbReference>
<keyword evidence="2" id="KW-0378">Hydrolase</keyword>
<dbReference type="PROSITE" id="PS01173">
    <property type="entry name" value="LIPASE_GDXG_HIS"/>
    <property type="match status" value="1"/>
</dbReference>
<dbReference type="AlphaFoldDB" id="Q97AS2"/>
<feature type="domain" description="Alpha/beta hydrolase fold-3" evidence="3">
    <location>
        <begin position="121"/>
        <end position="325"/>
    </location>
</feature>
<accession>Q97AS2</accession>
<gene>
    <name evidence="4" type="ORF">TVG0742213</name>
</gene>
<sequence>MNPGCRLRGPMGYPDYLTGPLSLSCINIKTKRNIQKAYFRMFDVNPMPIDPQVRKYLDAMSKVSVPELNKTPIEDLRKIFDTPASGAPKVKISVVEDMILDTDAAKLPARLYDDSNSDSLVLYFHGGGFVFGSIETHDSLCRRIAKYSGSKVISVGYRLGPENKFPVAQIDAFNSYLYVLKRSEELGVDSDKIALMGDSAGGNLAAVASLMARDKGIKLPRLQVLVYPSTGPDMTSKSYLEYSSIYLTKELLNWFSSQYLNSIEDALNPYFSPILADLSGLPEAIVVTDEYDPLLEQGETYSATLRDSGVPVTSIRVNGMIHGFLSNFHLFRAADVSLMMISGAIHTILES</sequence>
<dbReference type="eggNOG" id="arCOG02638">
    <property type="taxonomic scope" value="Archaea"/>
</dbReference>
<evidence type="ECO:0000256" key="1">
    <source>
        <dbReference type="ARBA" id="ARBA00010515"/>
    </source>
</evidence>
<dbReference type="InterPro" id="IPR013094">
    <property type="entry name" value="AB_hydrolase_3"/>
</dbReference>
<dbReference type="STRING" id="273116.gene:9381527"/>
<comment type="similarity">
    <text evidence="1">Belongs to the 'GDXG' lipolytic enzyme family.</text>
</comment>
<dbReference type="PhylomeDB" id="Q97AS2"/>
<dbReference type="Gene3D" id="3.40.50.1820">
    <property type="entry name" value="alpha/beta hydrolase"/>
    <property type="match status" value="1"/>
</dbReference>
<dbReference type="SMR" id="Q97AS2"/>
<reference evidence="4 5" key="2">
    <citation type="journal article" date="2000" name="Proc. Natl. Acad. Sci. U.S.A.">
        <title>Archaeal adaptation to higher temperatures revealed by genomic sequence of Thermoplasma volcanium.</title>
        <authorList>
            <person name="Kawashima T."/>
            <person name="Amano N."/>
            <person name="Koike H."/>
            <person name="Makino S."/>
            <person name="Higuchi S."/>
            <person name="Kawashima-Ohya Y."/>
            <person name="Watanabe K."/>
            <person name="Yamazaki M."/>
            <person name="Kanehori K."/>
            <person name="Kawamoto T."/>
            <person name="Nunoshiba T."/>
            <person name="Yamamoto Y."/>
            <person name="Aramaki H."/>
            <person name="Makino K."/>
            <person name="Suzuki M."/>
        </authorList>
    </citation>
    <scope>NUCLEOTIDE SEQUENCE [LARGE SCALE GENOMIC DNA]</scope>
    <source>
        <strain evidence="5">ATCC 51530 / DSM 4299 / JCM 9571 / NBRC 15438 / GSS1</strain>
    </source>
</reference>
<proteinExistence type="inferred from homology"/>
<protein>
    <submittedName>
        <fullName evidence="4">Carboxylesterase</fullName>
    </submittedName>
</protein>
<dbReference type="KEGG" id="tvo:TVG0742213"/>
<evidence type="ECO:0000256" key="2">
    <source>
        <dbReference type="ARBA" id="ARBA00022801"/>
    </source>
</evidence>
<dbReference type="GO" id="GO:0016787">
    <property type="term" value="F:hydrolase activity"/>
    <property type="evidence" value="ECO:0007669"/>
    <property type="project" value="UniProtKB-KW"/>
</dbReference>
<dbReference type="PANTHER" id="PTHR48081">
    <property type="entry name" value="AB HYDROLASE SUPERFAMILY PROTEIN C4A8.06C"/>
    <property type="match status" value="1"/>
</dbReference>
<reference evidence="4 5" key="1">
    <citation type="journal article" date="1999" name="Proc. Jpn. Acad.">
        <title>Determination of the complete genomic DNA sequence of Thermoplasma volvanium GSS1.</title>
        <authorList>
            <person name="Kawashima T."/>
            <person name="Yamamoto Y."/>
            <person name="Aramaki H."/>
            <person name="Nunoshiba T."/>
            <person name="Kawamoto T."/>
            <person name="Watanabe K."/>
            <person name="Yamazaki M."/>
            <person name="Kanehori K."/>
            <person name="Amano N."/>
            <person name="Ohya Y."/>
            <person name="Makino K."/>
            <person name="Suzuki M."/>
        </authorList>
    </citation>
    <scope>NUCLEOTIDE SEQUENCE [LARGE SCALE GENOMIC DNA]</scope>
    <source>
        <strain evidence="5">ATCC 51530 / DSM 4299 / JCM 9571 / NBRC 15438 / GSS1</strain>
    </source>
</reference>
<dbReference type="SUPFAM" id="SSF53474">
    <property type="entry name" value="alpha/beta-Hydrolases"/>
    <property type="match status" value="1"/>
</dbReference>
<dbReference type="InterPro" id="IPR050300">
    <property type="entry name" value="GDXG_lipolytic_enzyme"/>
</dbReference>
<evidence type="ECO:0000259" key="3">
    <source>
        <dbReference type="Pfam" id="PF07859"/>
    </source>
</evidence>
<dbReference type="Pfam" id="PF07859">
    <property type="entry name" value="Abhydrolase_3"/>
    <property type="match status" value="1"/>
</dbReference>
<dbReference type="HOGENOM" id="CLU_012494_6_4_2"/>
<name>Q97AS2_THEVO</name>
<dbReference type="InterPro" id="IPR002168">
    <property type="entry name" value="Lipase_GDXG_HIS_AS"/>
</dbReference>
<dbReference type="Proteomes" id="UP000001017">
    <property type="component" value="Chromosome"/>
</dbReference>
<organism evidence="4 5">
    <name type="scientific">Thermoplasma volcanium (strain ATCC 51530 / DSM 4299 / JCM 9571 / NBRC 15438 / GSS1)</name>
    <dbReference type="NCBI Taxonomy" id="273116"/>
    <lineage>
        <taxon>Archaea</taxon>
        <taxon>Methanobacteriati</taxon>
        <taxon>Thermoplasmatota</taxon>
        <taxon>Thermoplasmata</taxon>
        <taxon>Thermoplasmatales</taxon>
        <taxon>Thermoplasmataceae</taxon>
        <taxon>Thermoplasma</taxon>
    </lineage>
</organism>
<dbReference type="InterPro" id="IPR029058">
    <property type="entry name" value="AB_hydrolase_fold"/>
</dbReference>
<keyword evidence="5" id="KW-1185">Reference proteome</keyword>
<dbReference type="ESTHER" id="thevo-TVG0742213">
    <property type="family name" value="Hormone-sensitive_lipase_like"/>
</dbReference>
<evidence type="ECO:0000313" key="5">
    <source>
        <dbReference type="Proteomes" id="UP000001017"/>
    </source>
</evidence>